<feature type="non-terminal residue" evidence="1">
    <location>
        <position position="1"/>
    </location>
</feature>
<organism evidence="1">
    <name type="scientific">Homalodisca liturata</name>
    <dbReference type="NCBI Taxonomy" id="320908"/>
    <lineage>
        <taxon>Eukaryota</taxon>
        <taxon>Metazoa</taxon>
        <taxon>Ecdysozoa</taxon>
        <taxon>Arthropoda</taxon>
        <taxon>Hexapoda</taxon>
        <taxon>Insecta</taxon>
        <taxon>Pterygota</taxon>
        <taxon>Neoptera</taxon>
        <taxon>Paraneoptera</taxon>
        <taxon>Hemiptera</taxon>
        <taxon>Auchenorrhyncha</taxon>
        <taxon>Membracoidea</taxon>
        <taxon>Cicadellidae</taxon>
        <taxon>Cicadellinae</taxon>
        <taxon>Proconiini</taxon>
        <taxon>Homalodisca</taxon>
    </lineage>
</organism>
<reference evidence="1" key="1">
    <citation type="submission" date="2015-11" db="EMBL/GenBank/DDBJ databases">
        <title>De novo transcriptome assembly of four potential Pierce s Disease insect vectors from Arizona vineyards.</title>
        <authorList>
            <person name="Tassone E.E."/>
        </authorList>
    </citation>
    <scope>NUCLEOTIDE SEQUENCE</scope>
</reference>
<evidence type="ECO:0000313" key="1">
    <source>
        <dbReference type="EMBL" id="JAS83137.1"/>
    </source>
</evidence>
<protein>
    <submittedName>
        <fullName evidence="1">Uncharacterized protein</fullName>
    </submittedName>
</protein>
<sequence length="175" mass="20247">WKFFLPKQHRFPGHLGTDLEIEESKVIQEFMSANFIKLSNGNSSCQSNIPGIPKQACSSRCLRLYEATTEETLMLWSSLTKFNFWKFFLPKQHRFPGHLGTDLEIEESKVIQEFMSANFIKLSNGNSSCQSNIPGIPKQACSSRCLRLYEATTEETLMLWSSLTKFNFWKFFLPK</sequence>
<feature type="non-terminal residue" evidence="1">
    <location>
        <position position="175"/>
    </location>
</feature>
<accession>A0A1B6I8A0</accession>
<dbReference type="EMBL" id="GECU01024569">
    <property type="protein sequence ID" value="JAS83137.1"/>
    <property type="molecule type" value="Transcribed_RNA"/>
</dbReference>
<proteinExistence type="predicted"/>
<dbReference type="AlphaFoldDB" id="A0A1B6I8A0"/>
<name>A0A1B6I8A0_9HEMI</name>
<gene>
    <name evidence="1" type="ORF">g.56705</name>
</gene>